<dbReference type="InterPro" id="IPR018060">
    <property type="entry name" value="HTH_AraC"/>
</dbReference>
<gene>
    <name evidence="5" type="ORF">MESINF_2310</name>
</gene>
<dbReference type="Proteomes" id="UP000250796">
    <property type="component" value="Chromosome MESINF"/>
</dbReference>
<name>A0A7Z7PQ39_9BACT</name>
<keyword evidence="2" id="KW-0238">DNA-binding</keyword>
<dbReference type="Gene3D" id="1.10.10.60">
    <property type="entry name" value="Homeodomain-like"/>
    <property type="match status" value="2"/>
</dbReference>
<dbReference type="SMART" id="SM00342">
    <property type="entry name" value="HTH_ARAC"/>
    <property type="match status" value="1"/>
</dbReference>
<dbReference type="PROSITE" id="PS00041">
    <property type="entry name" value="HTH_ARAC_FAMILY_1"/>
    <property type="match status" value="1"/>
</dbReference>
<dbReference type="EMBL" id="LS974202">
    <property type="protein sequence ID" value="SSC13750.1"/>
    <property type="molecule type" value="Genomic_DNA"/>
</dbReference>
<dbReference type="InterPro" id="IPR020449">
    <property type="entry name" value="Tscrpt_reg_AraC-type_HTH"/>
</dbReference>
<dbReference type="RefSeq" id="WP_169699862.1">
    <property type="nucleotide sequence ID" value="NZ_LS974202.1"/>
</dbReference>
<dbReference type="KEGG" id="minf:MESINF_2310"/>
<dbReference type="Pfam" id="PF12833">
    <property type="entry name" value="HTH_18"/>
    <property type="match status" value="1"/>
</dbReference>
<dbReference type="SUPFAM" id="SSF46689">
    <property type="entry name" value="Homeodomain-like"/>
    <property type="match status" value="2"/>
</dbReference>
<dbReference type="GO" id="GO:0003700">
    <property type="term" value="F:DNA-binding transcription factor activity"/>
    <property type="evidence" value="ECO:0007669"/>
    <property type="project" value="InterPro"/>
</dbReference>
<dbReference type="InterPro" id="IPR018062">
    <property type="entry name" value="HTH_AraC-typ_CS"/>
</dbReference>
<dbReference type="InterPro" id="IPR009057">
    <property type="entry name" value="Homeodomain-like_sf"/>
</dbReference>
<evidence type="ECO:0000256" key="2">
    <source>
        <dbReference type="ARBA" id="ARBA00023125"/>
    </source>
</evidence>
<dbReference type="PANTHER" id="PTHR47504:SF5">
    <property type="entry name" value="RIGHT ORIGIN-BINDING PROTEIN"/>
    <property type="match status" value="1"/>
</dbReference>
<keyword evidence="6" id="KW-1185">Reference proteome</keyword>
<feature type="domain" description="HTH araC/xylS-type" evidence="4">
    <location>
        <begin position="9"/>
        <end position="107"/>
    </location>
</feature>
<dbReference type="InterPro" id="IPR050959">
    <property type="entry name" value="MarA-like"/>
</dbReference>
<reference evidence="5 6" key="1">
    <citation type="submission" date="2017-01" db="EMBL/GenBank/DDBJ databases">
        <authorList>
            <person name="Erauso G."/>
        </authorList>
    </citation>
    <scope>NUCLEOTIDE SEQUENCE [LARGE SCALE GENOMIC DNA]</scope>
    <source>
        <strain evidence="5">MESINF1</strain>
    </source>
</reference>
<dbReference type="GO" id="GO:0043565">
    <property type="term" value="F:sequence-specific DNA binding"/>
    <property type="evidence" value="ECO:0007669"/>
    <property type="project" value="InterPro"/>
</dbReference>
<evidence type="ECO:0000313" key="5">
    <source>
        <dbReference type="EMBL" id="SSC13750.1"/>
    </source>
</evidence>
<evidence type="ECO:0000313" key="6">
    <source>
        <dbReference type="Proteomes" id="UP000250796"/>
    </source>
</evidence>
<keyword evidence="1" id="KW-0805">Transcription regulation</keyword>
<dbReference type="PROSITE" id="PS01124">
    <property type="entry name" value="HTH_ARAC_FAMILY_2"/>
    <property type="match status" value="1"/>
</dbReference>
<dbReference type="PRINTS" id="PR00032">
    <property type="entry name" value="HTHARAC"/>
</dbReference>
<evidence type="ECO:0000256" key="1">
    <source>
        <dbReference type="ARBA" id="ARBA00023015"/>
    </source>
</evidence>
<protein>
    <submittedName>
        <fullName evidence="5">Transcriptional regulator, AraC family</fullName>
    </submittedName>
</protein>
<keyword evidence="3" id="KW-0804">Transcription</keyword>
<dbReference type="AlphaFoldDB" id="A0A7Z7PQ39"/>
<dbReference type="PANTHER" id="PTHR47504">
    <property type="entry name" value="RIGHT ORIGIN-BINDING PROTEIN"/>
    <property type="match status" value="1"/>
</dbReference>
<evidence type="ECO:0000256" key="3">
    <source>
        <dbReference type="ARBA" id="ARBA00023163"/>
    </source>
</evidence>
<proteinExistence type="predicted"/>
<sequence length="307" mass="35718">MYEWHENVQQIIEFIERNLDNSPSLSEVSESLFYSPFYCTKKFHALTGMRLRDYIRLRKICKAALELRDTKKSIAEIALDGGFSSQASFSRSFKKAYSVSPKEYRSSPRPIPLLLKRIVYDPYVLGLKRRCNLIEKELEKIKMKVEVKFEKLPAHKFIGIRNIEAKGYFHFWELQESIPGQDCQTVTGLLESIPSLRGQVGGWYFEGGKHGYLYGIEVPIDYKGEVPEGMECSIISESEYIVFYYPPYVYEENNDVVMSTVNDLAWSWNPADSGCEWNAENPIYQRSDPEKYGYAVCRPVRPLKKWK</sequence>
<evidence type="ECO:0000259" key="4">
    <source>
        <dbReference type="PROSITE" id="PS01124"/>
    </source>
</evidence>
<accession>A0A7Z7PQ39</accession>
<organism evidence="5 6">
    <name type="scientific">Mesotoga infera</name>
    <dbReference type="NCBI Taxonomy" id="1236046"/>
    <lineage>
        <taxon>Bacteria</taxon>
        <taxon>Thermotogati</taxon>
        <taxon>Thermotogota</taxon>
        <taxon>Thermotogae</taxon>
        <taxon>Kosmotogales</taxon>
        <taxon>Kosmotogaceae</taxon>
        <taxon>Mesotoga</taxon>
    </lineage>
</organism>